<dbReference type="Pfam" id="PF00034">
    <property type="entry name" value="Cytochrom_C"/>
    <property type="match status" value="1"/>
</dbReference>
<dbReference type="InterPro" id="IPR009056">
    <property type="entry name" value="Cyt_c-like_dom"/>
</dbReference>
<dbReference type="Pfam" id="PF21342">
    <property type="entry name" value="SoxA-TsdA_cyt-c"/>
    <property type="match status" value="1"/>
</dbReference>
<dbReference type="GO" id="GO:0046872">
    <property type="term" value="F:metal ion binding"/>
    <property type="evidence" value="ECO:0007669"/>
    <property type="project" value="UniProtKB-KW"/>
</dbReference>
<keyword evidence="5" id="KW-0472">Membrane</keyword>
<evidence type="ECO:0000256" key="3">
    <source>
        <dbReference type="ARBA" id="ARBA00023004"/>
    </source>
</evidence>
<sequence length="324" mass="36819">MWHKIRSNWLPFILLVLTFLVIAGWFLQRKSYTDLYTKTDSSWHAPSYFIEPIKDEATRELVLYGEELIAHTSRYLGPNGSVQQISNGMNCQNCHLDAGKKTDGNNYAAVAATYPKFRARSGHLESIYKRVSDCFERSLNGTAPDSNSREYRAIEAYIKWVGKNVSKNEHPKGTGIKVPEMLSRAADPVHGKKIYTTKCERCHGSNGEGLMNPENNGYSYPPLWGIHSYNTGAGLYRLSSFAGFVQSNMPFNEVSHNNQLTNEEAWDLAAFVNSQPRPVFTESHDWPDLTKKPFDHPFGPYADSFSEQQHKYGPYQSILQAKKY</sequence>
<evidence type="ECO:0000313" key="7">
    <source>
        <dbReference type="EMBL" id="TDO29203.1"/>
    </source>
</evidence>
<dbReference type="GO" id="GO:0020037">
    <property type="term" value="F:heme binding"/>
    <property type="evidence" value="ECO:0007669"/>
    <property type="project" value="InterPro"/>
</dbReference>
<dbReference type="SUPFAM" id="SSF46626">
    <property type="entry name" value="Cytochrome c"/>
    <property type="match status" value="2"/>
</dbReference>
<dbReference type="Gene3D" id="1.10.760.10">
    <property type="entry name" value="Cytochrome c-like domain"/>
    <property type="match status" value="2"/>
</dbReference>
<dbReference type="OrthoDB" id="9779283at2"/>
<reference evidence="7 8" key="1">
    <citation type="submission" date="2019-03" db="EMBL/GenBank/DDBJ databases">
        <title>Genomic Encyclopedia of Archaeal and Bacterial Type Strains, Phase II (KMG-II): from individual species to whole genera.</title>
        <authorList>
            <person name="Goeker M."/>
        </authorList>
    </citation>
    <scope>NUCLEOTIDE SEQUENCE [LARGE SCALE GENOMIC DNA]</scope>
    <source>
        <strain evidence="7 8">DSM 28323</strain>
    </source>
</reference>
<dbReference type="Proteomes" id="UP000295741">
    <property type="component" value="Unassembled WGS sequence"/>
</dbReference>
<dbReference type="PANTHER" id="PTHR35008">
    <property type="entry name" value="BLL4482 PROTEIN-RELATED"/>
    <property type="match status" value="1"/>
</dbReference>
<gene>
    <name evidence="7" type="ORF">BC659_1286</name>
</gene>
<feature type="transmembrane region" description="Helical" evidence="5">
    <location>
        <begin position="9"/>
        <end position="27"/>
    </location>
</feature>
<keyword evidence="5" id="KW-0812">Transmembrane</keyword>
<protein>
    <submittedName>
        <fullName evidence="7">Thiosulfate dehydrogenase</fullName>
    </submittedName>
</protein>
<dbReference type="InterPro" id="IPR051459">
    <property type="entry name" value="Cytochrome_c-type_DH"/>
</dbReference>
<accession>A0A4R6J1W8</accession>
<keyword evidence="2 4" id="KW-0479">Metal-binding</keyword>
<keyword evidence="8" id="KW-1185">Reference proteome</keyword>
<dbReference type="RefSeq" id="WP_133473806.1">
    <property type="nucleotide sequence ID" value="NZ_SNWP01000010.1"/>
</dbReference>
<name>A0A4R6J1W8_9BACT</name>
<dbReference type="GO" id="GO:0009055">
    <property type="term" value="F:electron transfer activity"/>
    <property type="evidence" value="ECO:0007669"/>
    <property type="project" value="InterPro"/>
</dbReference>
<dbReference type="PROSITE" id="PS51007">
    <property type="entry name" value="CYTC"/>
    <property type="match status" value="1"/>
</dbReference>
<evidence type="ECO:0000313" key="8">
    <source>
        <dbReference type="Proteomes" id="UP000295741"/>
    </source>
</evidence>
<evidence type="ECO:0000256" key="5">
    <source>
        <dbReference type="SAM" id="Phobius"/>
    </source>
</evidence>
<keyword evidence="1 4" id="KW-0349">Heme</keyword>
<keyword evidence="3 4" id="KW-0408">Iron</keyword>
<dbReference type="AlphaFoldDB" id="A0A4R6J1W8"/>
<comment type="caution">
    <text evidence="7">The sequence shown here is derived from an EMBL/GenBank/DDBJ whole genome shotgun (WGS) entry which is preliminary data.</text>
</comment>
<evidence type="ECO:0000256" key="2">
    <source>
        <dbReference type="ARBA" id="ARBA00022723"/>
    </source>
</evidence>
<evidence type="ECO:0000259" key="6">
    <source>
        <dbReference type="PROSITE" id="PS51007"/>
    </source>
</evidence>
<keyword evidence="5" id="KW-1133">Transmembrane helix</keyword>
<dbReference type="InterPro" id="IPR036909">
    <property type="entry name" value="Cyt_c-like_dom_sf"/>
</dbReference>
<dbReference type="EMBL" id="SNWP01000010">
    <property type="protein sequence ID" value="TDO29203.1"/>
    <property type="molecule type" value="Genomic_DNA"/>
</dbReference>
<organism evidence="7 8">
    <name type="scientific">Sediminibacterium goheungense</name>
    <dbReference type="NCBI Taxonomy" id="1086393"/>
    <lineage>
        <taxon>Bacteria</taxon>
        <taxon>Pseudomonadati</taxon>
        <taxon>Bacteroidota</taxon>
        <taxon>Chitinophagia</taxon>
        <taxon>Chitinophagales</taxon>
        <taxon>Chitinophagaceae</taxon>
        <taxon>Sediminibacterium</taxon>
    </lineage>
</organism>
<evidence type="ECO:0000256" key="4">
    <source>
        <dbReference type="PROSITE-ProRule" id="PRU00433"/>
    </source>
</evidence>
<proteinExistence type="predicted"/>
<evidence type="ECO:0000256" key="1">
    <source>
        <dbReference type="ARBA" id="ARBA00022617"/>
    </source>
</evidence>
<dbReference type="PANTHER" id="PTHR35008:SF9">
    <property type="entry name" value="CYTOCHROME C DOMAIN-CONTAINING PROTEIN"/>
    <property type="match status" value="1"/>
</dbReference>
<feature type="domain" description="Cytochrome c" evidence="6">
    <location>
        <begin position="186"/>
        <end position="276"/>
    </location>
</feature>